<sequence>MVIVQRAGVGTAFNGQIMDENVNVICCHAGLDILARQTQNVGGHVAGVTHLFNNLRTLDLGFIPPWDFTRGCVRRLAAMVRHSAHWRDNTGCDATLKTLVATLIFAARSAPTLVVGLRKNRWCFHSARGASHKIYSTSQALNRPFESGSDDLFIVSSPWFRFLGTHQHVHAEWGKRVFR</sequence>
<dbReference type="EMBL" id="CAFBRX010000127">
    <property type="protein sequence ID" value="CAB5128670.1"/>
    <property type="molecule type" value="Genomic_DNA"/>
</dbReference>
<organism evidence="1">
    <name type="scientific">freshwater metagenome</name>
    <dbReference type="NCBI Taxonomy" id="449393"/>
    <lineage>
        <taxon>unclassified sequences</taxon>
        <taxon>metagenomes</taxon>
        <taxon>ecological metagenomes</taxon>
    </lineage>
</organism>
<reference evidence="1" key="1">
    <citation type="submission" date="2020-05" db="EMBL/GenBank/DDBJ databases">
        <authorList>
            <person name="Chiriac C."/>
            <person name="Salcher M."/>
            <person name="Ghai R."/>
            <person name="Kavagutti S V."/>
        </authorList>
    </citation>
    <scope>NUCLEOTIDE SEQUENCE</scope>
</reference>
<proteinExistence type="predicted"/>
<name>A0A6J7VWA6_9ZZZZ</name>
<accession>A0A6J7VWA6</accession>
<protein>
    <submittedName>
        <fullName evidence="1">Unannotated protein</fullName>
    </submittedName>
</protein>
<evidence type="ECO:0000313" key="1">
    <source>
        <dbReference type="EMBL" id="CAB5128670.1"/>
    </source>
</evidence>
<dbReference type="AlphaFoldDB" id="A0A6J7VWA6"/>
<gene>
    <name evidence="1" type="ORF">UFOPK4422_01183</name>
</gene>